<reference evidence="2" key="1">
    <citation type="submission" date="2021-03" db="EMBL/GenBank/DDBJ databases">
        <authorList>
            <person name="Tagirdzhanova G."/>
        </authorList>
    </citation>
    <scope>NUCLEOTIDE SEQUENCE</scope>
</reference>
<dbReference type="Proteomes" id="UP000664534">
    <property type="component" value="Unassembled WGS sequence"/>
</dbReference>
<dbReference type="AlphaFoldDB" id="A0A8H3IMX5"/>
<sequence>MSSSPNSAVVATKRALAKTAVSLHSVNGRAKRANSPLKGPKHHGSLNLPTETPRDRAPFEHVPEAVAEIHTLHLVMVDAERDKAGEPEEHGQRVETKHGYGVRKGREESRRKGQVDEDEQRPDGDEDHEAVLRGSEAIGGNLGASAGLFAAETDGMIGREGWGKGRTVGGESEDYDGEESLDGA</sequence>
<name>A0A8H3IMX5_9LECA</name>
<feature type="compositionally biased region" description="Acidic residues" evidence="1">
    <location>
        <begin position="116"/>
        <end position="128"/>
    </location>
</feature>
<evidence type="ECO:0000313" key="2">
    <source>
        <dbReference type="EMBL" id="CAF9921110.1"/>
    </source>
</evidence>
<feature type="compositionally biased region" description="Acidic residues" evidence="1">
    <location>
        <begin position="171"/>
        <end position="184"/>
    </location>
</feature>
<comment type="caution">
    <text evidence="2">The sequence shown here is derived from an EMBL/GenBank/DDBJ whole genome shotgun (WGS) entry which is preliminary data.</text>
</comment>
<protein>
    <submittedName>
        <fullName evidence="2">Uncharacterized protein</fullName>
    </submittedName>
</protein>
<feature type="region of interest" description="Disordered" evidence="1">
    <location>
        <begin position="78"/>
        <end position="184"/>
    </location>
</feature>
<feature type="region of interest" description="Disordered" evidence="1">
    <location>
        <begin position="21"/>
        <end position="56"/>
    </location>
</feature>
<feature type="compositionally biased region" description="Basic and acidic residues" evidence="1">
    <location>
        <begin position="78"/>
        <end position="115"/>
    </location>
</feature>
<evidence type="ECO:0000313" key="3">
    <source>
        <dbReference type="Proteomes" id="UP000664534"/>
    </source>
</evidence>
<dbReference type="EMBL" id="CAJPDT010000027">
    <property type="protein sequence ID" value="CAF9921110.1"/>
    <property type="molecule type" value="Genomic_DNA"/>
</dbReference>
<evidence type="ECO:0000256" key="1">
    <source>
        <dbReference type="SAM" id="MobiDB-lite"/>
    </source>
</evidence>
<feature type="compositionally biased region" description="Gly residues" evidence="1">
    <location>
        <begin position="158"/>
        <end position="168"/>
    </location>
</feature>
<accession>A0A8H3IMX5</accession>
<organism evidence="2 3">
    <name type="scientific">Imshaugia aleurites</name>
    <dbReference type="NCBI Taxonomy" id="172621"/>
    <lineage>
        <taxon>Eukaryota</taxon>
        <taxon>Fungi</taxon>
        <taxon>Dikarya</taxon>
        <taxon>Ascomycota</taxon>
        <taxon>Pezizomycotina</taxon>
        <taxon>Lecanoromycetes</taxon>
        <taxon>OSLEUM clade</taxon>
        <taxon>Lecanoromycetidae</taxon>
        <taxon>Lecanorales</taxon>
        <taxon>Lecanorineae</taxon>
        <taxon>Parmeliaceae</taxon>
        <taxon>Imshaugia</taxon>
    </lineage>
</organism>
<keyword evidence="3" id="KW-1185">Reference proteome</keyword>
<proteinExistence type="predicted"/>
<gene>
    <name evidence="2" type="ORF">IMSHALPRED_005084</name>
</gene>